<reference evidence="2" key="2">
    <citation type="submission" date="2021-01" db="UniProtKB">
        <authorList>
            <consortium name="EnsemblMetazoa"/>
        </authorList>
    </citation>
    <scope>IDENTIFICATION</scope>
</reference>
<feature type="region of interest" description="Disordered" evidence="1">
    <location>
        <begin position="114"/>
        <end position="142"/>
    </location>
</feature>
<accession>A0A7M7NUG3</accession>
<dbReference type="InterPro" id="IPR016187">
    <property type="entry name" value="CTDL_fold"/>
</dbReference>
<dbReference type="OrthoDB" id="10524832at2759"/>
<dbReference type="InParanoid" id="A0A7M7NUG3"/>
<dbReference type="EnsemblMetazoa" id="XM_030986058">
    <property type="protein sequence ID" value="XP_030841918"/>
    <property type="gene ID" value="LOC115924184"/>
</dbReference>
<evidence type="ECO:0000313" key="2">
    <source>
        <dbReference type="EnsemblMetazoa" id="XP_030841918"/>
    </source>
</evidence>
<evidence type="ECO:0000256" key="1">
    <source>
        <dbReference type="SAM" id="MobiDB-lite"/>
    </source>
</evidence>
<dbReference type="SUPFAM" id="SSF56436">
    <property type="entry name" value="C-type lectin-like"/>
    <property type="match status" value="1"/>
</dbReference>
<dbReference type="CDD" id="cd00037">
    <property type="entry name" value="CLECT"/>
    <property type="match status" value="1"/>
</dbReference>
<dbReference type="Proteomes" id="UP000007110">
    <property type="component" value="Unassembled WGS sequence"/>
</dbReference>
<name>A0A7M7NUG3_STRPU</name>
<dbReference type="InterPro" id="IPR016186">
    <property type="entry name" value="C-type_lectin-like/link_sf"/>
</dbReference>
<dbReference type="RefSeq" id="XP_030841918.1">
    <property type="nucleotide sequence ID" value="XM_030986058.1"/>
</dbReference>
<dbReference type="GeneID" id="115924184"/>
<dbReference type="AlphaFoldDB" id="A0A7M7NUG3"/>
<sequence>MTIRQASSQPCPESKEQSCCSDGYGLNYTLPLFGQCLTTRQEDGSMVQTIPKLIPAFSLGDTQCRRKNKHGIPPGTRVCRVPDCMKEPCSSGWCEETMTGFHCHVLESNVTPRNTTTLSSDITTSTGPSSSPESDSSTTTLEPVARCPDDWVEGRISNKCYLLDPEGSWVSWYQARNICADINVTNPKGRVIHAQLLVLESNDEMLELRQNLIDSFELWYDRLRNSDRVWLNCNDMEKEGTYYCDTNGESIPMQYFSKCSTGMPGNQAMMALVTIQRTVFRRGTIGRFGGLYRITPVKAIPKLFVKLPDSGKIPLSQPSQRLNLQKVLFLQLLPLPLNPRRPKKV</sequence>
<protein>
    <recommendedName>
        <fullName evidence="4">C-type lectin domain-containing protein</fullName>
    </recommendedName>
</protein>
<proteinExistence type="predicted"/>
<reference evidence="3" key="1">
    <citation type="submission" date="2015-02" db="EMBL/GenBank/DDBJ databases">
        <title>Genome sequencing for Strongylocentrotus purpuratus.</title>
        <authorList>
            <person name="Murali S."/>
            <person name="Liu Y."/>
            <person name="Vee V."/>
            <person name="English A."/>
            <person name="Wang M."/>
            <person name="Skinner E."/>
            <person name="Han Y."/>
            <person name="Muzny D.M."/>
            <person name="Worley K.C."/>
            <person name="Gibbs R.A."/>
        </authorList>
    </citation>
    <scope>NUCLEOTIDE SEQUENCE</scope>
</reference>
<keyword evidence="3" id="KW-1185">Reference proteome</keyword>
<dbReference type="Gene3D" id="3.10.100.10">
    <property type="entry name" value="Mannose-Binding Protein A, subunit A"/>
    <property type="match status" value="1"/>
</dbReference>
<feature type="compositionally biased region" description="Low complexity" evidence="1">
    <location>
        <begin position="115"/>
        <end position="140"/>
    </location>
</feature>
<organism evidence="2 3">
    <name type="scientific">Strongylocentrotus purpuratus</name>
    <name type="common">Purple sea urchin</name>
    <dbReference type="NCBI Taxonomy" id="7668"/>
    <lineage>
        <taxon>Eukaryota</taxon>
        <taxon>Metazoa</taxon>
        <taxon>Echinodermata</taxon>
        <taxon>Eleutherozoa</taxon>
        <taxon>Echinozoa</taxon>
        <taxon>Echinoidea</taxon>
        <taxon>Euechinoidea</taxon>
        <taxon>Echinacea</taxon>
        <taxon>Camarodonta</taxon>
        <taxon>Echinidea</taxon>
        <taxon>Strongylocentrotidae</taxon>
        <taxon>Strongylocentrotus</taxon>
    </lineage>
</organism>
<evidence type="ECO:0000313" key="3">
    <source>
        <dbReference type="Proteomes" id="UP000007110"/>
    </source>
</evidence>
<dbReference type="KEGG" id="spu:115924184"/>
<evidence type="ECO:0008006" key="4">
    <source>
        <dbReference type="Google" id="ProtNLM"/>
    </source>
</evidence>
<dbReference type="OMA" id="NICADIN"/>